<evidence type="ECO:0000256" key="5">
    <source>
        <dbReference type="HAMAP-Rule" id="MF_01609"/>
    </source>
</evidence>
<keyword evidence="3 5" id="KW-0067">ATP-binding</keyword>
<dbReference type="GO" id="GO:0004357">
    <property type="term" value="F:glutamate-cysteine ligase activity"/>
    <property type="evidence" value="ECO:0007669"/>
    <property type="project" value="UniProtKB-EC"/>
</dbReference>
<dbReference type="Proteomes" id="UP000619260">
    <property type="component" value="Unassembled WGS sequence"/>
</dbReference>
<dbReference type="InterPro" id="IPR006336">
    <property type="entry name" value="GCS2"/>
</dbReference>
<dbReference type="EC" id="6.3.2.2" evidence="5"/>
<evidence type="ECO:0000313" key="7">
    <source>
        <dbReference type="Proteomes" id="UP000619260"/>
    </source>
</evidence>
<comment type="function">
    <text evidence="5">ATP-dependent carboxylate-amine ligase which exhibits weak glutamate--cysteine ligase activity.</text>
</comment>
<dbReference type="Pfam" id="PF04107">
    <property type="entry name" value="GCS2"/>
    <property type="match status" value="1"/>
</dbReference>
<reference evidence="6" key="1">
    <citation type="submission" date="2021-01" db="EMBL/GenBank/DDBJ databases">
        <title>Whole genome shotgun sequence of Virgisporangium aliadipatigenens NBRC 105644.</title>
        <authorList>
            <person name="Komaki H."/>
            <person name="Tamura T."/>
        </authorList>
    </citation>
    <scope>NUCLEOTIDE SEQUENCE</scope>
    <source>
        <strain evidence="6">NBRC 105644</strain>
    </source>
</reference>
<dbReference type="GO" id="GO:0005524">
    <property type="term" value="F:ATP binding"/>
    <property type="evidence" value="ECO:0007669"/>
    <property type="project" value="UniProtKB-KW"/>
</dbReference>
<dbReference type="Gene3D" id="3.30.590.20">
    <property type="match status" value="1"/>
</dbReference>
<keyword evidence="7" id="KW-1185">Reference proteome</keyword>
<dbReference type="PANTHER" id="PTHR36510:SF1">
    <property type="entry name" value="GLUTAMATE--CYSTEINE LIGASE 2-RELATED"/>
    <property type="match status" value="1"/>
</dbReference>
<dbReference type="InterPro" id="IPR050141">
    <property type="entry name" value="GCL_type2/YbdK_subfam"/>
</dbReference>
<evidence type="ECO:0000256" key="1">
    <source>
        <dbReference type="ARBA" id="ARBA00022598"/>
    </source>
</evidence>
<protein>
    <recommendedName>
        <fullName evidence="5">Putative glutamate--cysteine ligase 2</fullName>
        <ecNumber evidence="5">6.3.2.2</ecNumber>
    </recommendedName>
    <alternativeName>
        <fullName evidence="5">Gamma-glutamylcysteine synthetase 2</fullName>
        <shortName evidence="5">GCS 2</shortName>
        <shortName evidence="5">Gamma-GCS 2</shortName>
    </alternativeName>
</protein>
<dbReference type="GO" id="GO:0042398">
    <property type="term" value="P:modified amino acid biosynthetic process"/>
    <property type="evidence" value="ECO:0007669"/>
    <property type="project" value="InterPro"/>
</dbReference>
<comment type="catalytic activity">
    <reaction evidence="4 5">
        <text>L-cysteine + L-glutamate + ATP = gamma-L-glutamyl-L-cysteine + ADP + phosphate + H(+)</text>
        <dbReference type="Rhea" id="RHEA:13285"/>
        <dbReference type="ChEBI" id="CHEBI:15378"/>
        <dbReference type="ChEBI" id="CHEBI:29985"/>
        <dbReference type="ChEBI" id="CHEBI:30616"/>
        <dbReference type="ChEBI" id="CHEBI:35235"/>
        <dbReference type="ChEBI" id="CHEBI:43474"/>
        <dbReference type="ChEBI" id="CHEBI:58173"/>
        <dbReference type="ChEBI" id="CHEBI:456216"/>
        <dbReference type="EC" id="6.3.2.2"/>
    </reaction>
</comment>
<evidence type="ECO:0000256" key="4">
    <source>
        <dbReference type="ARBA" id="ARBA00048819"/>
    </source>
</evidence>
<keyword evidence="2 5" id="KW-0547">Nucleotide-binding</keyword>
<dbReference type="InterPro" id="IPR011793">
    <property type="entry name" value="YbdK"/>
</dbReference>
<comment type="caution">
    <text evidence="6">The sequence shown here is derived from an EMBL/GenBank/DDBJ whole genome shotgun (WGS) entry which is preliminary data.</text>
</comment>
<comment type="similarity">
    <text evidence="5">Belongs to the glutamate--cysteine ligase type 2 family. YbdK subfamily.</text>
</comment>
<dbReference type="NCBIfam" id="NF010041">
    <property type="entry name" value="PRK13517.1-1"/>
    <property type="match status" value="1"/>
</dbReference>
<sequence length="361" mass="38419">MVGATIGVEEEFHLVDPETGELVAGARRLLAADTGRTGADAEAELRLSMIEIASGVCTSLDELRADLAQRRAALRTAAERVGLAVAGCATVPDSGTGRAAIYPNERYEWMADQYRQLVDEHQICATQVQVGVPDRDLAVRLTAHLRPWLPVLLAMSGSSPLFRRADTGYASYRSVALSRWPTSGPPPLVSSAAEYDAAVQELVDSGAICDAGMIYFDVRPSARYPTLEIRVSDACPLLDDVVLLAGLARALVVTAAQSVDEPGPAYPLLRAATWRAARSGLDAELVHPVTGRPVPAADAVRALLEHVRPGLESNGDLAIVRELTADLLARGTSARRQRAVLAGGGDLRDVVDSVVAECRRT</sequence>
<name>A0A8J3YSC4_9ACTN</name>
<proteinExistence type="inferred from homology"/>
<keyword evidence="1 5" id="KW-0436">Ligase</keyword>
<dbReference type="InterPro" id="IPR014746">
    <property type="entry name" value="Gln_synth/guanido_kin_cat_dom"/>
</dbReference>
<dbReference type="SUPFAM" id="SSF55931">
    <property type="entry name" value="Glutamine synthetase/guanido kinase"/>
    <property type="match status" value="1"/>
</dbReference>
<evidence type="ECO:0000313" key="6">
    <source>
        <dbReference type="EMBL" id="GIJ48936.1"/>
    </source>
</evidence>
<dbReference type="HAMAP" id="MF_01609">
    <property type="entry name" value="Glu_cys_ligase_2"/>
    <property type="match status" value="1"/>
</dbReference>
<dbReference type="EMBL" id="BOPF01000023">
    <property type="protein sequence ID" value="GIJ48936.1"/>
    <property type="molecule type" value="Genomic_DNA"/>
</dbReference>
<dbReference type="AlphaFoldDB" id="A0A8J3YSC4"/>
<gene>
    <name evidence="6" type="ORF">Val02_58220</name>
</gene>
<evidence type="ECO:0000256" key="3">
    <source>
        <dbReference type="ARBA" id="ARBA00022840"/>
    </source>
</evidence>
<dbReference type="NCBIfam" id="TIGR02050">
    <property type="entry name" value="gshA_cyan_rel"/>
    <property type="match status" value="1"/>
</dbReference>
<organism evidence="6 7">
    <name type="scientific">Virgisporangium aliadipatigenens</name>
    <dbReference type="NCBI Taxonomy" id="741659"/>
    <lineage>
        <taxon>Bacteria</taxon>
        <taxon>Bacillati</taxon>
        <taxon>Actinomycetota</taxon>
        <taxon>Actinomycetes</taxon>
        <taxon>Micromonosporales</taxon>
        <taxon>Micromonosporaceae</taxon>
        <taxon>Virgisporangium</taxon>
    </lineage>
</organism>
<accession>A0A8J3YSC4</accession>
<evidence type="ECO:0000256" key="2">
    <source>
        <dbReference type="ARBA" id="ARBA00022741"/>
    </source>
</evidence>
<dbReference type="PANTHER" id="PTHR36510">
    <property type="entry name" value="GLUTAMATE--CYSTEINE LIGASE 2-RELATED"/>
    <property type="match status" value="1"/>
</dbReference>